<dbReference type="InterPro" id="IPR027417">
    <property type="entry name" value="P-loop_NTPase"/>
</dbReference>
<feature type="compositionally biased region" description="Polar residues" evidence="3">
    <location>
        <begin position="21"/>
        <end position="41"/>
    </location>
</feature>
<dbReference type="GO" id="GO:0005525">
    <property type="term" value="F:GTP binding"/>
    <property type="evidence" value="ECO:0007669"/>
    <property type="project" value="InterPro"/>
</dbReference>
<feature type="region of interest" description="Disordered" evidence="3">
    <location>
        <begin position="64"/>
        <end position="90"/>
    </location>
</feature>
<reference evidence="5" key="1">
    <citation type="submission" date="2021-02" db="EMBL/GenBank/DDBJ databases">
        <title>Genome sequence Cadophora malorum strain M34.</title>
        <authorList>
            <person name="Stefanovic E."/>
            <person name="Vu D."/>
            <person name="Scully C."/>
            <person name="Dijksterhuis J."/>
            <person name="Roader J."/>
            <person name="Houbraken J."/>
        </authorList>
    </citation>
    <scope>NUCLEOTIDE SEQUENCE</scope>
    <source>
        <strain evidence="5">M34</strain>
    </source>
</reference>
<evidence type="ECO:0000259" key="4">
    <source>
        <dbReference type="PROSITE" id="PS51388"/>
    </source>
</evidence>
<dbReference type="Gene3D" id="1.20.120.1240">
    <property type="entry name" value="Dynamin, middle domain"/>
    <property type="match status" value="1"/>
</dbReference>
<protein>
    <recommendedName>
        <fullName evidence="4">GED domain-containing protein</fullName>
    </recommendedName>
</protein>
<feature type="region of interest" description="Disordered" evidence="3">
    <location>
        <begin position="925"/>
        <end position="944"/>
    </location>
</feature>
<evidence type="ECO:0000256" key="1">
    <source>
        <dbReference type="ARBA" id="ARBA00022741"/>
    </source>
</evidence>
<dbReference type="SMART" id="SM00053">
    <property type="entry name" value="DYNc"/>
    <property type="match status" value="1"/>
</dbReference>
<evidence type="ECO:0000256" key="3">
    <source>
        <dbReference type="SAM" id="MobiDB-lite"/>
    </source>
</evidence>
<dbReference type="EMBL" id="JAFJYH010000164">
    <property type="protein sequence ID" value="KAG4417126.1"/>
    <property type="molecule type" value="Genomic_DNA"/>
</dbReference>
<dbReference type="PANTHER" id="PTHR11566:SF131">
    <property type="entry name" value="GTPASE, PUTATIVE (AFU_ORTHOLOGUE AFUA_6G07630)-RELATED"/>
    <property type="match status" value="1"/>
</dbReference>
<feature type="region of interest" description="Disordered" evidence="3">
    <location>
        <begin position="960"/>
        <end position="981"/>
    </location>
</feature>
<name>A0A8H7TE04_9HELO</name>
<feature type="domain" description="GED" evidence="4">
    <location>
        <begin position="828"/>
        <end position="924"/>
    </location>
</feature>
<sequence>MSPGARGPSLKRESGLPTPGPSSHPSRTPTPIKTEIDLTSSDSEDQHISVYSLNHGLPIEVCKQQRRSPSTPSPHQYPIPSRYSRPPSTYRQLQPPVPPIMRPLEPDGLAIVGRDAKRLIDTIEKLKQVGLQSVDIELPELVLVGDQSAGKSSLMGAIAEINLPKGQSMCTRCPTNIKTSQADTWRCIVSLQLSYVHQKTRPNVEFPGWVQSDRPMETKAFMTITHKAHLEQALQMAQIALLNPSQDVKCFIPGTQEYKQRHSTGPHADEAKFSPNVIAVEICGPGLPHLSFYDLPGLFQAAEDTKQEYLIKVFESLTRKYISHRNTLIICTITMQNDPGLSRTKAVIGHSKAEHRCIGVLTMPDRLQTSATAHSDYDNIFKKKKFVLPLGYFVTKQPGADANLQLETYHEDAKKQEMGFFDTDPLWREGGQWHPYRDICGTEAIQKYLSKQFASLIWNSIPDLTQNVNDQTREVDEQLALLPEVPTDKVQHIVRRSLHEFSNRVQALVTSSSTSAYSFHSEWKRLCQQFLKATEAMRPGCNCRAKSDKDTGVIVLDDESDDDMSVASSPLNRKRGHVGDQHADKRLKANNTRPRASTSNRESSVSLFAAQQVKQEDRTPRKMIKATPRRSPYFRNLNPEDFGPFYQDYLDAGSGALSIMDIRASIEAHAVTGIPGYVNHQVKVTYALAAVAAWDDPLKTFIDHTFQALRRSILSILESVLQKYIHTEVYRSSKKLMEEFLEEQEKDQRKTTWEFFETERLSLFTINDGSFNQYQREALEALTAQRRRIRLESYVAKQIQNGAKINDEEKFRNSVTDQQLGPDKYLEELNVAAYIRGYYTTARIRFVDTICANMNARYFQSIKRGVVDYLENSLGLNEGDSEQICRDLLEGNAELSTRRNALKLKKAQLLESTRILDQLKVEFNRNDTNDGDEDREGYNTAANGPYHANGFHGFHGSHNVNGRDFAESPTLSGSLSQSSRF</sequence>
<dbReference type="OrthoDB" id="5061070at2759"/>
<feature type="region of interest" description="Disordered" evidence="3">
    <location>
        <begin position="1"/>
        <end position="45"/>
    </location>
</feature>
<comment type="caution">
    <text evidence="5">The sequence shown here is derived from an EMBL/GenBank/DDBJ whole genome shotgun (WGS) entry which is preliminary data.</text>
</comment>
<organism evidence="5 6">
    <name type="scientific">Cadophora malorum</name>
    <dbReference type="NCBI Taxonomy" id="108018"/>
    <lineage>
        <taxon>Eukaryota</taxon>
        <taxon>Fungi</taxon>
        <taxon>Dikarya</taxon>
        <taxon>Ascomycota</taxon>
        <taxon>Pezizomycotina</taxon>
        <taxon>Leotiomycetes</taxon>
        <taxon>Helotiales</taxon>
        <taxon>Ploettnerulaceae</taxon>
        <taxon>Cadophora</taxon>
    </lineage>
</organism>
<dbReference type="Pfam" id="PF00350">
    <property type="entry name" value="Dynamin_N"/>
    <property type="match status" value="1"/>
</dbReference>
<proteinExistence type="predicted"/>
<dbReference type="PROSITE" id="PS51388">
    <property type="entry name" value="GED"/>
    <property type="match status" value="1"/>
</dbReference>
<dbReference type="SUPFAM" id="SSF52540">
    <property type="entry name" value="P-loop containing nucleoside triphosphate hydrolases"/>
    <property type="match status" value="1"/>
</dbReference>
<dbReference type="InterPro" id="IPR022812">
    <property type="entry name" value="Dynamin"/>
</dbReference>
<dbReference type="PRINTS" id="PR00195">
    <property type="entry name" value="DYNAMIN"/>
</dbReference>
<evidence type="ECO:0000256" key="2">
    <source>
        <dbReference type="ARBA" id="ARBA00023134"/>
    </source>
</evidence>
<dbReference type="InterPro" id="IPR045063">
    <property type="entry name" value="Dynamin_N"/>
</dbReference>
<dbReference type="Pfam" id="PF01031">
    <property type="entry name" value="Dynamin_M"/>
    <property type="match status" value="1"/>
</dbReference>
<feature type="compositionally biased region" description="Low complexity" evidence="3">
    <location>
        <begin position="78"/>
        <end position="90"/>
    </location>
</feature>
<dbReference type="GO" id="GO:0005886">
    <property type="term" value="C:plasma membrane"/>
    <property type="evidence" value="ECO:0007669"/>
    <property type="project" value="TreeGrafter"/>
</dbReference>
<accession>A0A8H7TE04</accession>
<dbReference type="InterPro" id="IPR001401">
    <property type="entry name" value="Dynamin_GTPase"/>
</dbReference>
<dbReference type="Gene3D" id="3.40.50.300">
    <property type="entry name" value="P-loop containing nucleotide triphosphate hydrolases"/>
    <property type="match status" value="1"/>
</dbReference>
<feature type="compositionally biased region" description="Polar residues" evidence="3">
    <location>
        <begin position="589"/>
        <end position="606"/>
    </location>
</feature>
<feature type="compositionally biased region" description="Basic and acidic residues" evidence="3">
    <location>
        <begin position="577"/>
        <end position="587"/>
    </location>
</feature>
<dbReference type="GO" id="GO:0005874">
    <property type="term" value="C:microtubule"/>
    <property type="evidence" value="ECO:0007669"/>
    <property type="project" value="TreeGrafter"/>
</dbReference>
<keyword evidence="1" id="KW-0547">Nucleotide-binding</keyword>
<dbReference type="GO" id="GO:0003924">
    <property type="term" value="F:GTPase activity"/>
    <property type="evidence" value="ECO:0007669"/>
    <property type="project" value="InterPro"/>
</dbReference>
<dbReference type="InterPro" id="IPR000375">
    <property type="entry name" value="Dynamin_stalk"/>
</dbReference>
<gene>
    <name evidence="5" type="ORF">IFR04_009762</name>
</gene>
<dbReference type="PANTHER" id="PTHR11566">
    <property type="entry name" value="DYNAMIN"/>
    <property type="match status" value="1"/>
</dbReference>
<evidence type="ECO:0000313" key="5">
    <source>
        <dbReference type="EMBL" id="KAG4417126.1"/>
    </source>
</evidence>
<feature type="region of interest" description="Disordered" evidence="3">
    <location>
        <begin position="558"/>
        <end position="621"/>
    </location>
</feature>
<evidence type="ECO:0000313" key="6">
    <source>
        <dbReference type="Proteomes" id="UP000664132"/>
    </source>
</evidence>
<dbReference type="AlphaFoldDB" id="A0A8H7TE04"/>
<keyword evidence="2" id="KW-0342">GTP-binding</keyword>
<keyword evidence="6" id="KW-1185">Reference proteome</keyword>
<dbReference type="GO" id="GO:0031623">
    <property type="term" value="P:receptor internalization"/>
    <property type="evidence" value="ECO:0007669"/>
    <property type="project" value="TreeGrafter"/>
</dbReference>
<feature type="compositionally biased region" description="Low complexity" evidence="3">
    <location>
        <begin position="968"/>
        <end position="981"/>
    </location>
</feature>
<dbReference type="InterPro" id="IPR020850">
    <property type="entry name" value="GED_dom"/>
</dbReference>
<dbReference type="GO" id="GO:0005737">
    <property type="term" value="C:cytoplasm"/>
    <property type="evidence" value="ECO:0007669"/>
    <property type="project" value="TreeGrafter"/>
</dbReference>
<dbReference type="GO" id="GO:0008017">
    <property type="term" value="F:microtubule binding"/>
    <property type="evidence" value="ECO:0007669"/>
    <property type="project" value="TreeGrafter"/>
</dbReference>
<dbReference type="Proteomes" id="UP000664132">
    <property type="component" value="Unassembled WGS sequence"/>
</dbReference>